<keyword evidence="1" id="KW-0732">Signal</keyword>
<dbReference type="AlphaFoldDB" id="A0AAD7P0X3"/>
<evidence type="ECO:0000313" key="3">
    <source>
        <dbReference type="Proteomes" id="UP001215598"/>
    </source>
</evidence>
<reference evidence="2" key="1">
    <citation type="submission" date="2023-03" db="EMBL/GenBank/DDBJ databases">
        <title>Massive genome expansion in bonnet fungi (Mycena s.s.) driven by repeated elements and novel gene families across ecological guilds.</title>
        <authorList>
            <consortium name="Lawrence Berkeley National Laboratory"/>
            <person name="Harder C.B."/>
            <person name="Miyauchi S."/>
            <person name="Viragh M."/>
            <person name="Kuo A."/>
            <person name="Thoen E."/>
            <person name="Andreopoulos B."/>
            <person name="Lu D."/>
            <person name="Skrede I."/>
            <person name="Drula E."/>
            <person name="Henrissat B."/>
            <person name="Morin E."/>
            <person name="Kohler A."/>
            <person name="Barry K."/>
            <person name="LaButti K."/>
            <person name="Morin E."/>
            <person name="Salamov A."/>
            <person name="Lipzen A."/>
            <person name="Mereny Z."/>
            <person name="Hegedus B."/>
            <person name="Baldrian P."/>
            <person name="Stursova M."/>
            <person name="Weitz H."/>
            <person name="Taylor A."/>
            <person name="Grigoriev I.V."/>
            <person name="Nagy L.G."/>
            <person name="Martin F."/>
            <person name="Kauserud H."/>
        </authorList>
    </citation>
    <scope>NUCLEOTIDE SEQUENCE</scope>
    <source>
        <strain evidence="2">CBHHK182m</strain>
    </source>
</reference>
<dbReference type="Proteomes" id="UP001215598">
    <property type="component" value="Unassembled WGS sequence"/>
</dbReference>
<gene>
    <name evidence="2" type="ORF">B0H16DRAFT_1495569</name>
</gene>
<feature type="chain" id="PRO_5042135327" description="F-box domain-containing protein" evidence="1">
    <location>
        <begin position="29"/>
        <end position="475"/>
    </location>
</feature>
<feature type="signal peptide" evidence="1">
    <location>
        <begin position="1"/>
        <end position="28"/>
    </location>
</feature>
<evidence type="ECO:0000256" key="1">
    <source>
        <dbReference type="SAM" id="SignalP"/>
    </source>
</evidence>
<sequence length="475" mass="53931">MRQALNHIQHVPLDVILLILRLVPLQDALAMFMTSKFFLSVSRLRPFWVYANIDVDVSQRTPGRQRTDYSRISLLGLQSRVLRYHNIFKAWRRAAIETTEVHTLPLSENVRQVIAVPWTKIALTVEDDGVHFRDWGLQRSHILPLRRPANMLIVRVDVRWVDTVGCNVVIVMLSNRGRRELLCTEIQFYRLNTDELTTSYLTAINLPYALASFSLADRHLAVIGHIAPRVHFIQSLRLSYEGRLPTSTTAVVIVGLQDKLSSSSFTILDDTRFLLANPTGITVYRFSERTLTHAGVHPKRIRPCWRHRYDTTEVLARPPIGPVLVTSGNERCVTVCGGRDIWRVFMADENPPRFRIVKIPLMLNFPRSFTITIGRQMGLCNQSFLPLCFLAFSLADDTSDSHPLGCLSPTAGRVLSRRIEGQGVISFALEKYDTIDPGSMSIDEGEGRVVLVVRSHARPRDRPPSPRLVIFDLVV</sequence>
<evidence type="ECO:0000313" key="2">
    <source>
        <dbReference type="EMBL" id="KAJ7783147.1"/>
    </source>
</evidence>
<protein>
    <recommendedName>
        <fullName evidence="4">F-box domain-containing protein</fullName>
    </recommendedName>
</protein>
<organism evidence="2 3">
    <name type="scientific">Mycena metata</name>
    <dbReference type="NCBI Taxonomy" id="1033252"/>
    <lineage>
        <taxon>Eukaryota</taxon>
        <taxon>Fungi</taxon>
        <taxon>Dikarya</taxon>
        <taxon>Basidiomycota</taxon>
        <taxon>Agaricomycotina</taxon>
        <taxon>Agaricomycetes</taxon>
        <taxon>Agaricomycetidae</taxon>
        <taxon>Agaricales</taxon>
        <taxon>Marasmiineae</taxon>
        <taxon>Mycenaceae</taxon>
        <taxon>Mycena</taxon>
    </lineage>
</organism>
<accession>A0AAD7P0X3</accession>
<evidence type="ECO:0008006" key="4">
    <source>
        <dbReference type="Google" id="ProtNLM"/>
    </source>
</evidence>
<dbReference type="EMBL" id="JARKIB010000003">
    <property type="protein sequence ID" value="KAJ7783147.1"/>
    <property type="molecule type" value="Genomic_DNA"/>
</dbReference>
<name>A0AAD7P0X3_9AGAR</name>
<keyword evidence="3" id="KW-1185">Reference proteome</keyword>
<proteinExistence type="predicted"/>
<comment type="caution">
    <text evidence="2">The sequence shown here is derived from an EMBL/GenBank/DDBJ whole genome shotgun (WGS) entry which is preliminary data.</text>
</comment>